<evidence type="ECO:0000256" key="1">
    <source>
        <dbReference type="SAM" id="MobiDB-lite"/>
    </source>
</evidence>
<dbReference type="GO" id="GO:0005085">
    <property type="term" value="F:guanyl-nucleotide exchange factor activity"/>
    <property type="evidence" value="ECO:0007669"/>
    <property type="project" value="InterPro"/>
</dbReference>
<reference evidence="3 4" key="1">
    <citation type="submission" date="2016-02" db="EMBL/GenBank/DDBJ databases">
        <title>Band-tailed pigeon sequencing and assembly.</title>
        <authorList>
            <person name="Soares A.E."/>
            <person name="Novak B.J."/>
            <person name="Rice E.S."/>
            <person name="O'Connell B."/>
            <person name="Chang D."/>
            <person name="Weber S."/>
            <person name="Shapiro B."/>
        </authorList>
    </citation>
    <scope>NUCLEOTIDE SEQUENCE [LARGE SCALE GENOMIC DNA]</scope>
    <source>
        <strain evidence="3">BTP2013</strain>
        <tissue evidence="3">Blood</tissue>
    </source>
</reference>
<feature type="compositionally biased region" description="Polar residues" evidence="1">
    <location>
        <begin position="129"/>
        <end position="140"/>
    </location>
</feature>
<comment type="caution">
    <text evidence="3">The sequence shown here is derived from an EMBL/GenBank/DDBJ whole genome shotgun (WGS) entry which is preliminary data.</text>
</comment>
<evidence type="ECO:0000313" key="3">
    <source>
        <dbReference type="EMBL" id="OPJ58743.1"/>
    </source>
</evidence>
<proteinExistence type="predicted"/>
<feature type="region of interest" description="Disordered" evidence="1">
    <location>
        <begin position="96"/>
        <end position="140"/>
    </location>
</feature>
<dbReference type="SMART" id="SM00325">
    <property type="entry name" value="RhoGEF"/>
    <property type="match status" value="1"/>
</dbReference>
<dbReference type="SUPFAM" id="SSF48065">
    <property type="entry name" value="DBL homology domain (DH-domain)"/>
    <property type="match status" value="1"/>
</dbReference>
<dbReference type="OrthoDB" id="8828665at2759"/>
<dbReference type="PANTHER" id="PTHR46944">
    <property type="entry name" value="RHO GUANINE NUCLEOTIDE EXCHANGE FACTOR 33"/>
    <property type="match status" value="1"/>
</dbReference>
<dbReference type="InterPro" id="IPR000219">
    <property type="entry name" value="DH_dom"/>
</dbReference>
<dbReference type="Proteomes" id="UP000190648">
    <property type="component" value="Unassembled WGS sequence"/>
</dbReference>
<evidence type="ECO:0000313" key="4">
    <source>
        <dbReference type="Proteomes" id="UP000190648"/>
    </source>
</evidence>
<evidence type="ECO:0000259" key="2">
    <source>
        <dbReference type="PROSITE" id="PS50010"/>
    </source>
</evidence>
<protein>
    <submittedName>
        <fullName evidence="3">Rho guanine nucleotide exchange factor 33</fullName>
    </submittedName>
</protein>
<dbReference type="PROSITE" id="PS50010">
    <property type="entry name" value="DH_2"/>
    <property type="match status" value="1"/>
</dbReference>
<dbReference type="AlphaFoldDB" id="A0A1V4IFL0"/>
<accession>A0A1V4IFL0</accession>
<dbReference type="PANTHER" id="PTHR46944:SF1">
    <property type="entry name" value="RHO GUANINE NUCLEOTIDE EXCHANGE FACTOR 33"/>
    <property type="match status" value="1"/>
</dbReference>
<dbReference type="InterPro" id="IPR042849">
    <property type="entry name" value="ARHGEF33"/>
</dbReference>
<gene>
    <name evidence="3" type="primary">ARHGEF33</name>
    <name evidence="3" type="ORF">AV530_000505</name>
</gene>
<feature type="compositionally biased region" description="Basic and acidic residues" evidence="1">
    <location>
        <begin position="96"/>
        <end position="112"/>
    </location>
</feature>
<dbReference type="Pfam" id="PF00621">
    <property type="entry name" value="RhoGEF"/>
    <property type="match status" value="1"/>
</dbReference>
<dbReference type="Gene3D" id="1.20.900.10">
    <property type="entry name" value="Dbl homology (DH) domain"/>
    <property type="match status" value="1"/>
</dbReference>
<feature type="region of interest" description="Disordered" evidence="1">
    <location>
        <begin position="609"/>
        <end position="643"/>
    </location>
</feature>
<dbReference type="STRING" id="372326.A0A1V4IFL0"/>
<feature type="domain" description="DH" evidence="2">
    <location>
        <begin position="188"/>
        <end position="363"/>
    </location>
</feature>
<organism evidence="3 4">
    <name type="scientific">Patagioenas fasciata monilis</name>
    <dbReference type="NCBI Taxonomy" id="372326"/>
    <lineage>
        <taxon>Eukaryota</taxon>
        <taxon>Metazoa</taxon>
        <taxon>Chordata</taxon>
        <taxon>Craniata</taxon>
        <taxon>Vertebrata</taxon>
        <taxon>Euteleostomi</taxon>
        <taxon>Archelosauria</taxon>
        <taxon>Archosauria</taxon>
        <taxon>Dinosauria</taxon>
        <taxon>Saurischia</taxon>
        <taxon>Theropoda</taxon>
        <taxon>Coelurosauria</taxon>
        <taxon>Aves</taxon>
        <taxon>Neognathae</taxon>
        <taxon>Neoaves</taxon>
        <taxon>Columbimorphae</taxon>
        <taxon>Columbiformes</taxon>
        <taxon>Columbidae</taxon>
        <taxon>Patagioenas</taxon>
    </lineage>
</organism>
<sequence>MDSNRQEGETESVPVSTPATQISQLQALASELKAGFTEAMQELSRIQHGEYALEEKVKSCRCAMEEKVAEMKNSLNTFKEELSDAKSMIEEISAKQEEMQQKIEQLQQEKRRESRKMKAKRAQKDDHGSQTVPTPLQGSPFRSINLPEPVLINEDFTSLLHNVTYEKVSDTRIMPIGEGVKVVAGPAKRQNIALELLESERKYVINLSLILKIKATLQGPDVKRSTKERSFFPSSLRYLVQQHVDLLHALQERVLSWPRQGILGDIFLKLTNDENNFLDYYVAYLRDLPECISLIHVVILKEVEEEIKSDLYILFFHIVQRIPEYLIHLQNVLKFTDQEHPDYYLLLVCVQRLRVFISHYSLLFQCNEDLLIQKRKKLKKSSLVKLYKGLTSQCTSQEVSPTPSAASIRDSGIHSEETIQPFPPGPSSGATTPHLMPQMKKPQPTMMENIQAVKTPDWEMESRKHERPENILSSSQLTEQELKALTAPLQSIPEMEYEAPPIDAVGNTERGIRSSVELLQDARNFAPNYEEFDYPGEVFTTPGPYEDDTFQNLALFENCSPASSESSLDICFLRPVNFTSEPERTDHALQPLPKSCTPELHAEDNTRFCQKDDNEQTSFSDHNPRHEPKGGFRSSFRKLFKKK</sequence>
<keyword evidence="4" id="KW-1185">Reference proteome</keyword>
<dbReference type="InterPro" id="IPR035899">
    <property type="entry name" value="DBL_dom_sf"/>
</dbReference>
<name>A0A1V4IFL0_PATFA</name>
<dbReference type="EMBL" id="LSYS01009753">
    <property type="protein sequence ID" value="OPJ58743.1"/>
    <property type="molecule type" value="Genomic_DNA"/>
</dbReference>